<feature type="transmembrane region" description="Helical" evidence="7">
    <location>
        <begin position="329"/>
        <end position="350"/>
    </location>
</feature>
<dbReference type="PANTHER" id="PTHR43738">
    <property type="entry name" value="ABC TRANSPORTER, MEMBRANE PROTEIN"/>
    <property type="match status" value="1"/>
</dbReference>
<proteinExistence type="predicted"/>
<gene>
    <name evidence="9" type="ORF">GCM10009839_75560</name>
</gene>
<feature type="transmembrane region" description="Helical" evidence="7">
    <location>
        <begin position="296"/>
        <end position="317"/>
    </location>
</feature>
<keyword evidence="5 7" id="KW-1133">Transmembrane helix</keyword>
<feature type="domain" description="ABC3 transporter permease C-terminal" evidence="8">
    <location>
        <begin position="249"/>
        <end position="356"/>
    </location>
</feature>
<evidence type="ECO:0000313" key="10">
    <source>
        <dbReference type="Proteomes" id="UP001500751"/>
    </source>
</evidence>
<evidence type="ECO:0000256" key="6">
    <source>
        <dbReference type="ARBA" id="ARBA00023136"/>
    </source>
</evidence>
<organism evidence="9 10">
    <name type="scientific">Catenulispora yoronensis</name>
    <dbReference type="NCBI Taxonomy" id="450799"/>
    <lineage>
        <taxon>Bacteria</taxon>
        <taxon>Bacillati</taxon>
        <taxon>Actinomycetota</taxon>
        <taxon>Actinomycetes</taxon>
        <taxon>Catenulisporales</taxon>
        <taxon>Catenulisporaceae</taxon>
        <taxon>Catenulispora</taxon>
    </lineage>
</organism>
<dbReference type="Pfam" id="PF02687">
    <property type="entry name" value="FtsX"/>
    <property type="match status" value="1"/>
</dbReference>
<accession>A0ABP5GVC6</accession>
<evidence type="ECO:0000259" key="8">
    <source>
        <dbReference type="Pfam" id="PF02687"/>
    </source>
</evidence>
<dbReference type="PANTHER" id="PTHR43738:SF1">
    <property type="entry name" value="HEMIN TRANSPORT SYSTEM PERMEASE PROTEIN HRTB-RELATED"/>
    <property type="match status" value="1"/>
</dbReference>
<keyword evidence="2" id="KW-0813">Transport</keyword>
<dbReference type="InterPro" id="IPR003838">
    <property type="entry name" value="ABC3_permease_C"/>
</dbReference>
<sequence>MFVALRDLRFAKGRFTLMGAVVALLTGLVLFLYGLTGGLAADSSSALAGLPARAVVFGGPAVSFTDSAIDAGQRAAWQAAADARPLGVSMTRLGTGAGGAASGTGSGGGRAASSVSVVGVDPALQPRATVGDNPRPGEVAVSAGVAAELGLHPGDPVTLGPARLTVSGITPDRSWGHAPTVWTDEPTWERIGGGAQPSALVVAGSGPAGKESAKALDAASHTRTVTLDASKSGIDGFSAEQGSLTLIQGFLFAISALVAGAFFTVWTVQRKADIAVLKAIGAGSGYLVRDALGQALALLLLGGAVGAAAGAVGGAVLKASGTPFTLDAATVAVPLSAMVVLGLAGAALAVRRIVAVDPLTALGAAR</sequence>
<evidence type="ECO:0000256" key="4">
    <source>
        <dbReference type="ARBA" id="ARBA00022692"/>
    </source>
</evidence>
<evidence type="ECO:0000256" key="2">
    <source>
        <dbReference type="ARBA" id="ARBA00022448"/>
    </source>
</evidence>
<dbReference type="EMBL" id="BAAAQN010000062">
    <property type="protein sequence ID" value="GAA2055675.1"/>
    <property type="molecule type" value="Genomic_DNA"/>
</dbReference>
<keyword evidence="4 7" id="KW-0812">Transmembrane</keyword>
<reference evidence="10" key="1">
    <citation type="journal article" date="2019" name="Int. J. Syst. Evol. Microbiol.">
        <title>The Global Catalogue of Microorganisms (GCM) 10K type strain sequencing project: providing services to taxonomists for standard genome sequencing and annotation.</title>
        <authorList>
            <consortium name="The Broad Institute Genomics Platform"/>
            <consortium name="The Broad Institute Genome Sequencing Center for Infectious Disease"/>
            <person name="Wu L."/>
            <person name="Ma J."/>
        </authorList>
    </citation>
    <scope>NUCLEOTIDE SEQUENCE [LARGE SCALE GENOMIC DNA]</scope>
    <source>
        <strain evidence="10">JCM 16014</strain>
    </source>
</reference>
<comment type="subcellular location">
    <subcellularLocation>
        <location evidence="1">Cell membrane</location>
        <topology evidence="1">Multi-pass membrane protein</topology>
    </subcellularLocation>
</comment>
<keyword evidence="6 7" id="KW-0472">Membrane</keyword>
<comment type="caution">
    <text evidence="9">The sequence shown here is derived from an EMBL/GenBank/DDBJ whole genome shotgun (WGS) entry which is preliminary data.</text>
</comment>
<evidence type="ECO:0000313" key="9">
    <source>
        <dbReference type="EMBL" id="GAA2055675.1"/>
    </source>
</evidence>
<keyword evidence="10" id="KW-1185">Reference proteome</keyword>
<name>A0ABP5GVC6_9ACTN</name>
<keyword evidence="3" id="KW-1003">Cell membrane</keyword>
<dbReference type="Proteomes" id="UP001500751">
    <property type="component" value="Unassembled WGS sequence"/>
</dbReference>
<evidence type="ECO:0000256" key="1">
    <source>
        <dbReference type="ARBA" id="ARBA00004651"/>
    </source>
</evidence>
<evidence type="ECO:0000256" key="3">
    <source>
        <dbReference type="ARBA" id="ARBA00022475"/>
    </source>
</evidence>
<dbReference type="InterPro" id="IPR051125">
    <property type="entry name" value="ABC-4/HrtB_transporter"/>
</dbReference>
<evidence type="ECO:0000256" key="7">
    <source>
        <dbReference type="SAM" id="Phobius"/>
    </source>
</evidence>
<evidence type="ECO:0000256" key="5">
    <source>
        <dbReference type="ARBA" id="ARBA00022989"/>
    </source>
</evidence>
<feature type="transmembrane region" description="Helical" evidence="7">
    <location>
        <begin position="246"/>
        <end position="268"/>
    </location>
</feature>
<protein>
    <submittedName>
        <fullName evidence="9">ABC transporter permease</fullName>
    </submittedName>
</protein>